<dbReference type="Proteomes" id="UP000294489">
    <property type="component" value="Unassembled WGS sequence"/>
</dbReference>
<dbReference type="Pfam" id="PF04299">
    <property type="entry name" value="FMN_bind_2"/>
    <property type="match status" value="1"/>
</dbReference>
<dbReference type="RefSeq" id="WP_134017667.1">
    <property type="nucleotide sequence ID" value="NZ_SOEC01000007.1"/>
</dbReference>
<dbReference type="SUPFAM" id="SSF50475">
    <property type="entry name" value="FMN-binding split barrel"/>
    <property type="match status" value="1"/>
</dbReference>
<gene>
    <name evidence="1" type="ORF">DFO67_10772</name>
</gene>
<name>A0A4R8G2U6_9GAMM</name>
<dbReference type="EMBL" id="SOEC01000007">
    <property type="protein sequence ID" value="TDX29396.1"/>
    <property type="molecule type" value="Genomic_DNA"/>
</dbReference>
<organism evidence="1 2">
    <name type="scientific">Modicisalibacter xianhensis</name>
    <dbReference type="NCBI Taxonomy" id="442341"/>
    <lineage>
        <taxon>Bacteria</taxon>
        <taxon>Pseudomonadati</taxon>
        <taxon>Pseudomonadota</taxon>
        <taxon>Gammaproteobacteria</taxon>
        <taxon>Oceanospirillales</taxon>
        <taxon>Halomonadaceae</taxon>
        <taxon>Modicisalibacter</taxon>
    </lineage>
</organism>
<dbReference type="AlphaFoldDB" id="A0A4R8G2U6"/>
<reference evidence="1 2" key="1">
    <citation type="submission" date="2019-03" db="EMBL/GenBank/DDBJ databases">
        <title>Freshwater and sediment microbial communities from various areas in North America, analyzing microbe dynamics in response to fracking.</title>
        <authorList>
            <person name="Lamendella R."/>
        </authorList>
    </citation>
    <scope>NUCLEOTIDE SEQUENCE [LARGE SCALE GENOMIC DNA]</scope>
    <source>
        <strain evidence="1 2">6_TX</strain>
    </source>
</reference>
<dbReference type="PANTHER" id="PTHR35802">
    <property type="entry name" value="PROTEASE SYNTHASE AND SPORULATION PROTEIN PAI 2"/>
    <property type="match status" value="1"/>
</dbReference>
<dbReference type="PANTHER" id="PTHR35802:SF1">
    <property type="entry name" value="PROTEASE SYNTHASE AND SPORULATION PROTEIN PAI 2"/>
    <property type="match status" value="1"/>
</dbReference>
<dbReference type="PIRSF" id="PIRSF010372">
    <property type="entry name" value="PaiB"/>
    <property type="match status" value="1"/>
</dbReference>
<evidence type="ECO:0000313" key="1">
    <source>
        <dbReference type="EMBL" id="TDX29396.1"/>
    </source>
</evidence>
<dbReference type="OrthoDB" id="9794948at2"/>
<protein>
    <submittedName>
        <fullName evidence="1">PaiB family negative transcriptional regulator</fullName>
    </submittedName>
</protein>
<evidence type="ECO:0000313" key="2">
    <source>
        <dbReference type="Proteomes" id="UP000294489"/>
    </source>
</evidence>
<dbReference type="InterPro" id="IPR007396">
    <property type="entry name" value="TR_PAI2-type"/>
</dbReference>
<sequence>MYLPRHFAMTETGALRAVIDRHPFATLVLASDRGVMADHLPLVFDASAGEHGVLRGHVARANPLWHQGDTEALAIFHGPQAYITPNWYPDKREHGRVVPTWNYQIVHAHGRLHFIHDPAWLLNVVSDLSERFERSRATPWSVADAPADYIESMCRAIVGVELTITHLTGKHKASQHKPDAEREAIYRGLQAEDGVAAEAAASLSGRSSR</sequence>
<accession>A0A4R8G2U6</accession>
<comment type="caution">
    <text evidence="1">The sequence shown here is derived from an EMBL/GenBank/DDBJ whole genome shotgun (WGS) entry which is preliminary data.</text>
</comment>
<proteinExistence type="predicted"/>
<dbReference type="Gene3D" id="2.30.110.10">
    <property type="entry name" value="Electron Transport, Fmn-binding Protein, Chain A"/>
    <property type="match status" value="1"/>
</dbReference>
<dbReference type="InterPro" id="IPR012349">
    <property type="entry name" value="Split_barrel_FMN-bd"/>
</dbReference>